<comment type="caution">
    <text evidence="1">The sequence shown here is derived from an EMBL/GenBank/DDBJ whole genome shotgun (WGS) entry which is preliminary data.</text>
</comment>
<organism evidence="1 2">
    <name type="scientific">Zunongwangia pacifica</name>
    <dbReference type="NCBI Taxonomy" id="2911062"/>
    <lineage>
        <taxon>Bacteria</taxon>
        <taxon>Pseudomonadati</taxon>
        <taxon>Bacteroidota</taxon>
        <taxon>Flavobacteriia</taxon>
        <taxon>Flavobacteriales</taxon>
        <taxon>Flavobacteriaceae</taxon>
        <taxon>Zunongwangia</taxon>
    </lineage>
</organism>
<evidence type="ECO:0000313" key="1">
    <source>
        <dbReference type="EMBL" id="MCL6220828.1"/>
    </source>
</evidence>
<dbReference type="EMBL" id="JAKHSK010000059">
    <property type="protein sequence ID" value="MCL6220828.1"/>
    <property type="molecule type" value="Genomic_DNA"/>
</dbReference>
<reference evidence="1" key="1">
    <citation type="submission" date="2022-01" db="EMBL/GenBank/DDBJ databases">
        <title>Genome sequencing of Zunongwangia sp. M21534 genome.</title>
        <authorList>
            <person name="Chen Y."/>
            <person name="Dong C."/>
            <person name="Shao Z."/>
        </authorList>
    </citation>
    <scope>NUCLEOTIDE SEQUENCE</scope>
    <source>
        <strain evidence="1">MCCC M21534</strain>
    </source>
</reference>
<sequence length="157" mass="18418">MKNHIVLILAIINSFTMFSQDETSKKVIKQIEILKNKGVENIIAISNESNESVIIWKEKGKEKALKIYRKDSGCIKMKKERLNRKEKEDFNDCLDNYKYIEEIKDINCDEKVHAFTEITVNGLVNGESFLHKFYSHCGTEKQKKKIKSFMSLYYNLL</sequence>
<dbReference type="AlphaFoldDB" id="A0A9X1ZYB5"/>
<evidence type="ECO:0000313" key="2">
    <source>
        <dbReference type="Proteomes" id="UP001139521"/>
    </source>
</evidence>
<accession>A0A9X1ZYB5</accession>
<name>A0A9X1ZYB5_9FLAO</name>
<dbReference type="Proteomes" id="UP001139521">
    <property type="component" value="Unassembled WGS sequence"/>
</dbReference>
<protein>
    <submittedName>
        <fullName evidence="1">Uncharacterized protein</fullName>
    </submittedName>
</protein>
<dbReference type="RefSeq" id="WP_249603507.1">
    <property type="nucleotide sequence ID" value="NZ_JAKHSK010000059.1"/>
</dbReference>
<gene>
    <name evidence="1" type="ORF">L1967_21260</name>
</gene>
<proteinExistence type="predicted"/>
<keyword evidence="2" id="KW-1185">Reference proteome</keyword>